<dbReference type="Pfam" id="PF05975">
    <property type="entry name" value="EcsB"/>
    <property type="match status" value="1"/>
</dbReference>
<feature type="transmembrane region" description="Helical" evidence="1">
    <location>
        <begin position="75"/>
        <end position="94"/>
    </location>
</feature>
<accession>A0ABV8S809</accession>
<feature type="transmembrane region" description="Helical" evidence="1">
    <location>
        <begin position="308"/>
        <end position="333"/>
    </location>
</feature>
<dbReference type="RefSeq" id="WP_204605384.1">
    <property type="nucleotide sequence ID" value="NZ_JBHSED010000007.1"/>
</dbReference>
<protein>
    <submittedName>
        <fullName evidence="2">ABC transporter permease</fullName>
    </submittedName>
</protein>
<proteinExistence type="predicted"/>
<name>A0ABV8S809_9BACL</name>
<keyword evidence="1" id="KW-0812">Transmembrane</keyword>
<evidence type="ECO:0000313" key="2">
    <source>
        <dbReference type="EMBL" id="MFC4303092.1"/>
    </source>
</evidence>
<evidence type="ECO:0000256" key="1">
    <source>
        <dbReference type="SAM" id="Phobius"/>
    </source>
</evidence>
<organism evidence="2 3">
    <name type="scientific">Cohnella boryungensis</name>
    <dbReference type="NCBI Taxonomy" id="768479"/>
    <lineage>
        <taxon>Bacteria</taxon>
        <taxon>Bacillati</taxon>
        <taxon>Bacillota</taxon>
        <taxon>Bacilli</taxon>
        <taxon>Bacillales</taxon>
        <taxon>Paenibacillaceae</taxon>
        <taxon>Cohnella</taxon>
    </lineage>
</organism>
<dbReference type="EMBL" id="JBHSED010000007">
    <property type="protein sequence ID" value="MFC4303092.1"/>
    <property type="molecule type" value="Genomic_DNA"/>
</dbReference>
<feature type="transmembrane region" description="Helical" evidence="1">
    <location>
        <begin position="144"/>
        <end position="169"/>
    </location>
</feature>
<keyword evidence="1" id="KW-1133">Transmembrane helix</keyword>
<keyword evidence="1" id="KW-0472">Membrane</keyword>
<feature type="transmembrane region" description="Helical" evidence="1">
    <location>
        <begin position="184"/>
        <end position="203"/>
    </location>
</feature>
<feature type="transmembrane region" description="Helical" evidence="1">
    <location>
        <begin position="44"/>
        <end position="63"/>
    </location>
</feature>
<feature type="transmembrane region" description="Helical" evidence="1">
    <location>
        <begin position="115"/>
        <end position="138"/>
    </location>
</feature>
<dbReference type="InterPro" id="IPR010288">
    <property type="entry name" value="EcsB_ABC"/>
</dbReference>
<keyword evidence="3" id="KW-1185">Reference proteome</keyword>
<dbReference type="Proteomes" id="UP001595755">
    <property type="component" value="Unassembled WGS sequence"/>
</dbReference>
<reference evidence="3" key="1">
    <citation type="journal article" date="2019" name="Int. J. Syst. Evol. Microbiol.">
        <title>The Global Catalogue of Microorganisms (GCM) 10K type strain sequencing project: providing services to taxonomists for standard genome sequencing and annotation.</title>
        <authorList>
            <consortium name="The Broad Institute Genomics Platform"/>
            <consortium name="The Broad Institute Genome Sequencing Center for Infectious Disease"/>
            <person name="Wu L."/>
            <person name="Ma J."/>
        </authorList>
    </citation>
    <scope>NUCLEOTIDE SEQUENCE [LARGE SCALE GENOMIC DNA]</scope>
    <source>
        <strain evidence="3">CGMCC 4.1641</strain>
    </source>
</reference>
<gene>
    <name evidence="2" type="ORF">ACFO1S_06480</name>
</gene>
<sequence length="430" mass="49649">MMPGPMTDEFRPNRYHPIPLFLERMRANWKADWKIWRTVMDWTTWLYVLLPGLFIFGGMYRDLLRDPPEGLDRSILILIYIFLALLQLFGKYRTFAEPGDGLFLHRQTRWLKGKILSGFIYGYLMRLSVSSLFVAIAAPLMLQIFGLTSSYMVILIIYSSISGYAWILLRDRLSQLLQGWRRSLALILSSLIFITVFVLLAGYGKESTAVLALEIIPMLAVAAWLTWLRQRMQGTFLHEITTENALYATKTKWILKDALDKKPTPMLRRPMLFPRSQQLLKHRDDTSRLLDSWFKSALRHSDLYYPMLNFTGIGIAAVSLPPTLLAVLVWFAMPLLVMLMLHRQWLNWLSEPYIALFKWRIELLEQAANKARVWGTLPTMTVWALVIGVKIGLANGGAGWLAVAIAPIAGYFWLRLVNDIFTAINIFRQE</sequence>
<comment type="caution">
    <text evidence="2">The sequence shown here is derived from an EMBL/GenBank/DDBJ whole genome shotgun (WGS) entry which is preliminary data.</text>
</comment>
<feature type="transmembrane region" description="Helical" evidence="1">
    <location>
        <begin position="397"/>
        <end position="414"/>
    </location>
</feature>
<evidence type="ECO:0000313" key="3">
    <source>
        <dbReference type="Proteomes" id="UP001595755"/>
    </source>
</evidence>
<feature type="transmembrane region" description="Helical" evidence="1">
    <location>
        <begin position="209"/>
        <end position="228"/>
    </location>
</feature>